<evidence type="ECO:0000313" key="2">
    <source>
        <dbReference type="EMBL" id="SNX97961.1"/>
    </source>
</evidence>
<reference evidence="2 3" key="1">
    <citation type="submission" date="2017-09" db="EMBL/GenBank/DDBJ databases">
        <authorList>
            <person name="Ehlers B."/>
            <person name="Leendertz F.H."/>
        </authorList>
    </citation>
    <scope>NUCLEOTIDE SEQUENCE [LARGE SCALE GENOMIC DNA]</scope>
    <source>
        <strain evidence="2 3">DSM 46844</strain>
    </source>
</reference>
<accession>A0A285EIX3</accession>
<evidence type="ECO:0008006" key="4">
    <source>
        <dbReference type="Google" id="ProtNLM"/>
    </source>
</evidence>
<feature type="region of interest" description="Disordered" evidence="1">
    <location>
        <begin position="52"/>
        <end position="79"/>
    </location>
</feature>
<evidence type="ECO:0000313" key="3">
    <source>
        <dbReference type="Proteomes" id="UP000219514"/>
    </source>
</evidence>
<proteinExistence type="predicted"/>
<feature type="compositionally biased region" description="Low complexity" evidence="1">
    <location>
        <begin position="61"/>
        <end position="79"/>
    </location>
</feature>
<name>A0A285EIX3_9ACTN</name>
<sequence length="252" mass="24690">MSVVTGEYGALPPAPVVALVTSGRTVGVVRVTARRAAVLTACLLLAGCGGEAADPEPRAEPAPAEAGQSAASTADPATATTPAEAALAVALRAEDLPAGWTVQANPVADGDLSDDPSLEGICGVSFPSEAHRTAKHPVVGLDPEGTATVVSEAIAYDSADAGALALTELRDAFESCPAGDRTLVEPPAVEGLAGTVVAVRYRLADGTTQDVVAQGRGAVVSVLIAEDPAAGAAAAGSIATRMAALPAPAIGG</sequence>
<evidence type="ECO:0000256" key="1">
    <source>
        <dbReference type="SAM" id="MobiDB-lite"/>
    </source>
</evidence>
<protein>
    <recommendedName>
        <fullName evidence="4">Sensor domain-containing protein</fullName>
    </recommendedName>
</protein>
<dbReference type="Proteomes" id="UP000219514">
    <property type="component" value="Unassembled WGS sequence"/>
</dbReference>
<keyword evidence="3" id="KW-1185">Reference proteome</keyword>
<gene>
    <name evidence="2" type="ORF">SAMN06893097_10941</name>
</gene>
<dbReference type="AlphaFoldDB" id="A0A285EIX3"/>
<organism evidence="2 3">
    <name type="scientific">Geodermatophilus sabuli</name>
    <dbReference type="NCBI Taxonomy" id="1564158"/>
    <lineage>
        <taxon>Bacteria</taxon>
        <taxon>Bacillati</taxon>
        <taxon>Actinomycetota</taxon>
        <taxon>Actinomycetes</taxon>
        <taxon>Geodermatophilales</taxon>
        <taxon>Geodermatophilaceae</taxon>
        <taxon>Geodermatophilus</taxon>
    </lineage>
</organism>
<dbReference type="EMBL" id="OBDO01000009">
    <property type="protein sequence ID" value="SNX97961.1"/>
    <property type="molecule type" value="Genomic_DNA"/>
</dbReference>